<keyword evidence="4" id="KW-1185">Reference proteome</keyword>
<comment type="caution">
    <text evidence="3">The sequence shown here is derived from an EMBL/GenBank/DDBJ whole genome shotgun (WGS) entry which is preliminary data.</text>
</comment>
<dbReference type="SUPFAM" id="SSF52096">
    <property type="entry name" value="ClpP/crotonase"/>
    <property type="match status" value="1"/>
</dbReference>
<gene>
    <name evidence="3" type="ORF">ACFONJ_12575</name>
</gene>
<reference evidence="4" key="1">
    <citation type="journal article" date="2019" name="Int. J. Syst. Evol. Microbiol.">
        <title>The Global Catalogue of Microorganisms (GCM) 10K type strain sequencing project: providing services to taxonomists for standard genome sequencing and annotation.</title>
        <authorList>
            <consortium name="The Broad Institute Genomics Platform"/>
            <consortium name="The Broad Institute Genome Sequencing Center for Infectious Disease"/>
            <person name="Wu L."/>
            <person name="Ma J."/>
        </authorList>
    </citation>
    <scope>NUCLEOTIDE SEQUENCE [LARGE SCALE GENOMIC DNA]</scope>
    <source>
        <strain evidence="4">CECT 7798</strain>
    </source>
</reference>
<accession>A0ABV7XUX0</accession>
<dbReference type="GO" id="GO:0016787">
    <property type="term" value="F:hydrolase activity"/>
    <property type="evidence" value="ECO:0007669"/>
    <property type="project" value="UniProtKB-KW"/>
</dbReference>
<dbReference type="InterPro" id="IPR005151">
    <property type="entry name" value="Tail-specific_protease"/>
</dbReference>
<dbReference type="RefSeq" id="WP_290297544.1">
    <property type="nucleotide sequence ID" value="NZ_JAUFQR010000001.1"/>
</dbReference>
<dbReference type="InterPro" id="IPR029045">
    <property type="entry name" value="ClpP/crotonase-like_dom_sf"/>
</dbReference>
<dbReference type="Pfam" id="PF03572">
    <property type="entry name" value="Peptidase_S41"/>
    <property type="match status" value="1"/>
</dbReference>
<dbReference type="SMART" id="SM00245">
    <property type="entry name" value="TSPc"/>
    <property type="match status" value="1"/>
</dbReference>
<dbReference type="Gene3D" id="3.90.226.10">
    <property type="entry name" value="2-enoyl-CoA Hydratase, Chain A, domain 1"/>
    <property type="match status" value="1"/>
</dbReference>
<feature type="signal peptide" evidence="1">
    <location>
        <begin position="1"/>
        <end position="27"/>
    </location>
</feature>
<protein>
    <submittedName>
        <fullName evidence="3">S41 family peptidase</fullName>
        <ecNumber evidence="3">3.4.-.-</ecNumber>
    </submittedName>
</protein>
<evidence type="ECO:0000313" key="3">
    <source>
        <dbReference type="EMBL" id="MFC3756806.1"/>
    </source>
</evidence>
<dbReference type="EC" id="3.4.-.-" evidence="3"/>
<feature type="domain" description="Tail specific protease" evidence="2">
    <location>
        <begin position="317"/>
        <end position="533"/>
    </location>
</feature>
<keyword evidence="3" id="KW-0378">Hydrolase</keyword>
<sequence>MTRNFSKKAILIFGILTAATTFNSCVAEDDLSTTEPTRYTANDIKSYADLFRVFWTVMDQQYNYFYEQKRNDGMDWDAVYREYYPKFQALQTFNTGNDKDIIENQKIARQYFTDIIDPIIDRHFAVGIKLPYSKGVEGTFRFSGGMKSPVNNQYDFKVKTTYMADKLGPDAKSESMVFNNPDGTQSTFTYQMGSLKSNPDTYYFSFNMFSLSAALKINLLDAYLKPDSGNGLVLTPDIIKNSVELNSISDATLRNKVENFTIDILNQWNNFPNSADVKSFNNYISTFKDTEVISDAFLDVTKKSLEDSKKLVAYNKSSTYPADVLTSESKAYIAWFVSQMDNHAKWAYGLPSFQDAAQRIIDKSPFYKQFFNALHKGEIKKIIIDLRANGGGAIADARFWTDRFITKNALAGYQRTKEGNGRFNYTPWVPMHVNPHKFGIPSDIPTVILTDRGSVSMSEISTLMLKSQGPHVISIGDYSAGGLAALTGSDEFNGGAKGEVAGYLSFYMPVMAHKDAKGEVIEGIGIKPDIYVAPPSNAELLEMKNSPKTFADRVLQAAIKYISTK</sequence>
<name>A0ABV7XUX0_9FLAO</name>
<proteinExistence type="predicted"/>
<dbReference type="EMBL" id="JBHRYO010000002">
    <property type="protein sequence ID" value="MFC3756806.1"/>
    <property type="molecule type" value="Genomic_DNA"/>
</dbReference>
<evidence type="ECO:0000256" key="1">
    <source>
        <dbReference type="SAM" id="SignalP"/>
    </source>
</evidence>
<dbReference type="Gene3D" id="3.30.750.44">
    <property type="match status" value="1"/>
</dbReference>
<keyword evidence="1" id="KW-0732">Signal</keyword>
<evidence type="ECO:0000259" key="2">
    <source>
        <dbReference type="SMART" id="SM00245"/>
    </source>
</evidence>
<evidence type="ECO:0000313" key="4">
    <source>
        <dbReference type="Proteomes" id="UP001595735"/>
    </source>
</evidence>
<dbReference type="CDD" id="cd06567">
    <property type="entry name" value="Peptidase_S41"/>
    <property type="match status" value="1"/>
</dbReference>
<dbReference type="Proteomes" id="UP001595735">
    <property type="component" value="Unassembled WGS sequence"/>
</dbReference>
<feature type="chain" id="PRO_5045101822" evidence="1">
    <location>
        <begin position="28"/>
        <end position="565"/>
    </location>
</feature>
<organism evidence="3 4">
    <name type="scientific">Chryseobacterium tructae</name>
    <dbReference type="NCBI Taxonomy" id="1037380"/>
    <lineage>
        <taxon>Bacteria</taxon>
        <taxon>Pseudomonadati</taxon>
        <taxon>Bacteroidota</taxon>
        <taxon>Flavobacteriia</taxon>
        <taxon>Flavobacteriales</taxon>
        <taxon>Weeksellaceae</taxon>
        <taxon>Chryseobacterium group</taxon>
        <taxon>Chryseobacterium</taxon>
    </lineage>
</organism>